<reference evidence="8" key="2">
    <citation type="submission" date="2020-05" db="UniProtKB">
        <authorList>
            <consortium name="EnsemblMetazoa"/>
        </authorList>
    </citation>
    <scope>IDENTIFICATION</scope>
    <source>
        <strain evidence="8">IAEA</strain>
    </source>
</reference>
<accession>A0A1A9WZN5</accession>
<dbReference type="AlphaFoldDB" id="A0A1A9WZN5"/>
<dbReference type="PANTHER" id="PTHR19424:SF0">
    <property type="entry name" value="HEAT SHOCK FACTOR BINDING PROTEIN 1"/>
    <property type="match status" value="1"/>
</dbReference>
<dbReference type="GO" id="GO:0005634">
    <property type="term" value="C:nucleus"/>
    <property type="evidence" value="ECO:0007669"/>
    <property type="project" value="UniProtKB-SubCell"/>
</dbReference>
<evidence type="ECO:0000256" key="4">
    <source>
        <dbReference type="ARBA" id="ARBA00037689"/>
    </source>
</evidence>
<dbReference type="Gene3D" id="1.20.5.430">
    <property type="match status" value="1"/>
</dbReference>
<dbReference type="EnsemblMetazoa" id="GBRI038719-RA">
    <property type="protein sequence ID" value="GBRI038719-PA"/>
    <property type="gene ID" value="GBRI038719"/>
</dbReference>
<name>A0A1A9WZN5_9MUSC</name>
<dbReference type="Proteomes" id="UP000091820">
    <property type="component" value="Unassembled WGS sequence"/>
</dbReference>
<evidence type="ECO:0000256" key="1">
    <source>
        <dbReference type="ARBA" id="ARBA00004123"/>
    </source>
</evidence>
<dbReference type="InterPro" id="IPR009643">
    <property type="entry name" value="HS1-bd"/>
</dbReference>
<dbReference type="VEuPathDB" id="VectorBase:GBRI038719"/>
<evidence type="ECO:0000256" key="3">
    <source>
        <dbReference type="ARBA" id="ARBA00023242"/>
    </source>
</evidence>
<dbReference type="GO" id="GO:0003714">
    <property type="term" value="F:transcription corepressor activity"/>
    <property type="evidence" value="ECO:0007669"/>
    <property type="project" value="InterPro"/>
</dbReference>
<evidence type="ECO:0000313" key="8">
    <source>
        <dbReference type="EnsemblMetazoa" id="GBRI038719-PA"/>
    </source>
</evidence>
<reference evidence="9" key="1">
    <citation type="submission" date="2014-03" db="EMBL/GenBank/DDBJ databases">
        <authorList>
            <person name="Aksoy S."/>
            <person name="Warren W."/>
            <person name="Wilson R.K."/>
        </authorList>
    </citation>
    <scope>NUCLEOTIDE SEQUENCE [LARGE SCALE GENOMIC DNA]</scope>
    <source>
        <strain evidence="9">IAEA</strain>
    </source>
</reference>
<comment type="subunit">
    <text evidence="5">Homohexamer. Associates with heptad repeats of HSF1 trimers and probably also HSF1 monomers, and with HSP70. Association with HSF1 trimers and HSP70 coincides with attenuation of heat shock response and the conversion of HSF1 trimer to monomer.</text>
</comment>
<evidence type="ECO:0000313" key="9">
    <source>
        <dbReference type="Proteomes" id="UP000091820"/>
    </source>
</evidence>
<proteinExistence type="inferred from homology"/>
<organism evidence="8 9">
    <name type="scientific">Glossina brevipalpis</name>
    <dbReference type="NCBI Taxonomy" id="37001"/>
    <lineage>
        <taxon>Eukaryota</taxon>
        <taxon>Metazoa</taxon>
        <taxon>Ecdysozoa</taxon>
        <taxon>Arthropoda</taxon>
        <taxon>Hexapoda</taxon>
        <taxon>Insecta</taxon>
        <taxon>Pterygota</taxon>
        <taxon>Neoptera</taxon>
        <taxon>Endopterygota</taxon>
        <taxon>Diptera</taxon>
        <taxon>Brachycera</taxon>
        <taxon>Muscomorpha</taxon>
        <taxon>Hippoboscoidea</taxon>
        <taxon>Glossinidae</taxon>
        <taxon>Glossina</taxon>
    </lineage>
</organism>
<feature type="region of interest" description="Disordered" evidence="7">
    <location>
        <begin position="1"/>
        <end position="20"/>
    </location>
</feature>
<dbReference type="STRING" id="37001.A0A1A9WZN5"/>
<evidence type="ECO:0000256" key="6">
    <source>
        <dbReference type="ARBA" id="ARBA00039223"/>
    </source>
</evidence>
<dbReference type="Pfam" id="PF06825">
    <property type="entry name" value="HSBP1"/>
    <property type="match status" value="1"/>
</dbReference>
<sequence>MTDMKNEIDSDLDQNYSLNSNADPKNMQELTIYVQNLLQNVQDKFQTMSDQIITRIDDMGNRIDDLEKSIADLMNQAGVEGPEKLHMLLRSYMCSFKRSSRSYDRCVTPLHFWSFHCYPVYNKMLKQSLCKIYDICVCILVYKNEFDTSLIMENLADNIDIDIEKQLYNTSSSSDEERD</sequence>
<dbReference type="PANTHER" id="PTHR19424">
    <property type="entry name" value="HEAT SHOCK FACTOR BINDING PROTEIN 1"/>
    <property type="match status" value="1"/>
</dbReference>
<protein>
    <recommendedName>
        <fullName evidence="6">Heat shock factor-binding protein 1</fullName>
    </recommendedName>
</protein>
<dbReference type="FunFam" id="1.20.5.430:FF:000002">
    <property type="entry name" value="Heat shock factor-binding protein 1"/>
    <property type="match status" value="1"/>
</dbReference>
<dbReference type="GO" id="GO:0005829">
    <property type="term" value="C:cytosol"/>
    <property type="evidence" value="ECO:0007669"/>
    <property type="project" value="TreeGrafter"/>
</dbReference>
<evidence type="ECO:0000256" key="7">
    <source>
        <dbReference type="SAM" id="MobiDB-lite"/>
    </source>
</evidence>
<comment type="similarity">
    <text evidence="2">Belongs to the HSBP1 family.</text>
</comment>
<comment type="subcellular location">
    <subcellularLocation>
        <location evidence="1">Nucleus</location>
    </subcellularLocation>
</comment>
<keyword evidence="9" id="KW-1185">Reference proteome</keyword>
<comment type="function">
    <text evidence="4">Negative regulator of the heat shock response. Negatively affects HSF1 DNA-binding activity. May have a role in the suppression of the activation of the stress response during the aging process.</text>
</comment>
<evidence type="ECO:0000256" key="5">
    <source>
        <dbReference type="ARBA" id="ARBA00038772"/>
    </source>
</evidence>
<evidence type="ECO:0000256" key="2">
    <source>
        <dbReference type="ARBA" id="ARBA00006349"/>
    </source>
</evidence>
<dbReference type="GO" id="GO:0070370">
    <property type="term" value="P:cellular heat acclimation"/>
    <property type="evidence" value="ECO:0007669"/>
    <property type="project" value="TreeGrafter"/>
</dbReference>
<keyword evidence="3" id="KW-0539">Nucleus</keyword>